<dbReference type="EMBL" id="SJZJ01000019">
    <property type="protein sequence ID" value="TCJ23032.1"/>
    <property type="molecule type" value="Genomic_DNA"/>
</dbReference>
<evidence type="ECO:0000313" key="1">
    <source>
        <dbReference type="EMBL" id="TCJ23032.1"/>
    </source>
</evidence>
<dbReference type="Proteomes" id="UP000295453">
    <property type="component" value="Unassembled WGS sequence"/>
</dbReference>
<gene>
    <name evidence="1" type="ORF">EPD65_11765</name>
</gene>
<evidence type="ECO:0000313" key="2">
    <source>
        <dbReference type="Proteomes" id="UP000295453"/>
    </source>
</evidence>
<keyword evidence="2" id="KW-1185">Reference proteome</keyword>
<dbReference type="OrthoDB" id="3405006at2"/>
<comment type="caution">
    <text evidence="1">The sequence shown here is derived from an EMBL/GenBank/DDBJ whole genome shotgun (WGS) entry which is preliminary data.</text>
</comment>
<accession>A0A4V2NXX8</accession>
<sequence>MARSVYDTAFHRAQRKAWAPIVEAGDTECTELRCLMPDRTINPGTPWQLAHDRRVCIWPRHHCTSDCYLGPAHQRCNTSEGATHGNTGGVKRWRL</sequence>
<proteinExistence type="predicted"/>
<dbReference type="RefSeq" id="WP_131584355.1">
    <property type="nucleotide sequence ID" value="NZ_SJZJ01000019.1"/>
</dbReference>
<protein>
    <submittedName>
        <fullName evidence="1">Uncharacterized protein</fullName>
    </submittedName>
</protein>
<dbReference type="AlphaFoldDB" id="A0A4V2NXX8"/>
<reference evidence="1 2" key="1">
    <citation type="submission" date="2019-03" db="EMBL/GenBank/DDBJ databases">
        <authorList>
            <person name="Kim M.K.M."/>
        </authorList>
    </citation>
    <scope>NUCLEOTIDE SEQUENCE [LARGE SCALE GENOMIC DNA]</scope>
    <source>
        <strain evidence="1 2">18JY15-6</strain>
    </source>
</reference>
<organism evidence="1 2">
    <name type="scientific">Nocardioides jejuensis</name>
    <dbReference type="NCBI Taxonomy" id="2502782"/>
    <lineage>
        <taxon>Bacteria</taxon>
        <taxon>Bacillati</taxon>
        <taxon>Actinomycetota</taxon>
        <taxon>Actinomycetes</taxon>
        <taxon>Propionibacteriales</taxon>
        <taxon>Nocardioidaceae</taxon>
        <taxon>Nocardioides</taxon>
    </lineage>
</organism>
<name>A0A4V2NXX8_9ACTN</name>